<keyword evidence="3" id="KW-1185">Reference proteome</keyword>
<sequence length="352" mass="39439">MDYISKLKKELERAILIGDIEKADEISDKLFKTQGGRDADTVMPHQFIEKIKERIKERSKEKTGGQKTMNVKKIVSIAAAAAVVATIGISTLAVRWNGVKDLVFKNSGIKTAYTEDDFESQEDSENKDVLESTVEGEADFIALQGYPDSNEYKASVEWNLFCSEYDADGSILAKIGNSSNEFIEKYPMYLVYTQEMADKLEEIINKYELKLHESRTFISSGEELIKEAGTGDFIKNNNIVLGGYVYNDSTFHFDGEAVLKDGTQMGYQFGNYVKGTFSDTYLNIGDANSYREWEYTTKSGVKVSLALSENKALVIADLPDSYVTINLLSGTQKGITDKMLEEFADLFDFSKI</sequence>
<dbReference type="KEGG" id="hsc:HVS_14025"/>
<dbReference type="AlphaFoldDB" id="A0A2K9E862"/>
<dbReference type="EMBL" id="CP025197">
    <property type="protein sequence ID" value="AUG58668.1"/>
    <property type="molecule type" value="Genomic_DNA"/>
</dbReference>
<keyword evidence="1" id="KW-1133">Transmembrane helix</keyword>
<keyword evidence="1" id="KW-0812">Transmembrane</keyword>
<keyword evidence="1" id="KW-0472">Membrane</keyword>
<accession>A0A2K9E862</accession>
<feature type="transmembrane region" description="Helical" evidence="1">
    <location>
        <begin position="74"/>
        <end position="96"/>
    </location>
</feature>
<gene>
    <name evidence="2" type="ORF">HVS_14025</name>
</gene>
<evidence type="ECO:0000256" key="1">
    <source>
        <dbReference type="SAM" id="Phobius"/>
    </source>
</evidence>
<evidence type="ECO:0000313" key="2">
    <source>
        <dbReference type="EMBL" id="AUG58668.1"/>
    </source>
</evidence>
<proteinExistence type="predicted"/>
<evidence type="ECO:0000313" key="3">
    <source>
        <dbReference type="Proteomes" id="UP000233534"/>
    </source>
</evidence>
<evidence type="ECO:0008006" key="4">
    <source>
        <dbReference type="Google" id="ProtNLM"/>
    </source>
</evidence>
<organism evidence="2 3">
    <name type="scientific">Acetivibrio saccincola</name>
    <dbReference type="NCBI Taxonomy" id="1677857"/>
    <lineage>
        <taxon>Bacteria</taxon>
        <taxon>Bacillati</taxon>
        <taxon>Bacillota</taxon>
        <taxon>Clostridia</taxon>
        <taxon>Eubacteriales</taxon>
        <taxon>Oscillospiraceae</taxon>
        <taxon>Acetivibrio</taxon>
    </lineage>
</organism>
<dbReference type="Proteomes" id="UP000233534">
    <property type="component" value="Chromosome"/>
</dbReference>
<protein>
    <recommendedName>
        <fullName evidence="4">DUF4367 domain-containing protein</fullName>
    </recommendedName>
</protein>
<reference evidence="2 3" key="1">
    <citation type="submission" date="2017-12" db="EMBL/GenBank/DDBJ databases">
        <title>Complete genome sequence of Herbivorax saccincola GGR1, a novel Cellulosome-producing hydrolytic bacterium in a thermophilic biogas plant, established by Illumina and Nanopore MinION sequencing.</title>
        <authorList>
            <person name="Pechtl A."/>
            <person name="Ruckert C."/>
            <person name="Koeck D.E."/>
            <person name="Maus I."/>
            <person name="Winkler A."/>
            <person name="Kalinowski J."/>
            <person name="Puhler A."/>
            <person name="Schwarz W.W."/>
            <person name="Zverlov V.V."/>
            <person name="Schluter A."/>
            <person name="Liebl W."/>
        </authorList>
    </citation>
    <scope>NUCLEOTIDE SEQUENCE [LARGE SCALE GENOMIC DNA]</scope>
    <source>
        <strain evidence="3">SR1</strain>
    </source>
</reference>
<name>A0A2K9E862_9FIRM</name>
<dbReference type="RefSeq" id="WP_101303259.1">
    <property type="nucleotide sequence ID" value="NZ_CP025197.1"/>
</dbReference>